<evidence type="ECO:0000313" key="2">
    <source>
        <dbReference type="EMBL" id="CBF77992.1"/>
    </source>
</evidence>
<dbReference type="InParanoid" id="C8V9N6"/>
<dbReference type="OrthoDB" id="4510768at2759"/>
<feature type="region of interest" description="Disordered" evidence="1">
    <location>
        <begin position="147"/>
        <end position="168"/>
    </location>
</feature>
<dbReference type="OMA" id="NINFRFP"/>
<protein>
    <submittedName>
        <fullName evidence="2">Uncharacterized protein</fullName>
    </submittedName>
</protein>
<dbReference type="KEGG" id="ani:ANIA_08802"/>
<dbReference type="EMBL" id="BN001303">
    <property type="protein sequence ID" value="CBF77992.1"/>
    <property type="molecule type" value="Genomic_DNA"/>
</dbReference>
<feature type="compositionally biased region" description="Basic and acidic residues" evidence="1">
    <location>
        <begin position="155"/>
        <end position="167"/>
    </location>
</feature>
<dbReference type="AlphaFoldDB" id="C8V9N6"/>
<accession>C8V9N6</accession>
<feature type="region of interest" description="Disordered" evidence="1">
    <location>
        <begin position="90"/>
        <end position="131"/>
    </location>
</feature>
<organism evidence="2 3">
    <name type="scientific">Emericella nidulans (strain FGSC A4 / ATCC 38163 / CBS 112.46 / NRRL 194 / M139)</name>
    <name type="common">Aspergillus nidulans</name>
    <dbReference type="NCBI Taxonomy" id="227321"/>
    <lineage>
        <taxon>Eukaryota</taxon>
        <taxon>Fungi</taxon>
        <taxon>Dikarya</taxon>
        <taxon>Ascomycota</taxon>
        <taxon>Pezizomycotina</taxon>
        <taxon>Eurotiomycetes</taxon>
        <taxon>Eurotiomycetidae</taxon>
        <taxon>Eurotiales</taxon>
        <taxon>Aspergillaceae</taxon>
        <taxon>Aspergillus</taxon>
        <taxon>Aspergillus subgen. Nidulantes</taxon>
    </lineage>
</organism>
<evidence type="ECO:0000256" key="1">
    <source>
        <dbReference type="SAM" id="MobiDB-lite"/>
    </source>
</evidence>
<dbReference type="RefSeq" id="XP_682071.2">
    <property type="nucleotide sequence ID" value="XM_676979.2"/>
</dbReference>
<reference evidence="3" key="2">
    <citation type="journal article" date="2009" name="Fungal Genet. Biol.">
        <title>The 2008 update of the Aspergillus nidulans genome annotation: a community effort.</title>
        <authorList>
            <person name="Wortman J.R."/>
            <person name="Gilsenan J.M."/>
            <person name="Joardar V."/>
            <person name="Deegan J."/>
            <person name="Clutterbuck J."/>
            <person name="Andersen M.R."/>
            <person name="Archer D."/>
            <person name="Bencina M."/>
            <person name="Braus G."/>
            <person name="Coutinho P."/>
            <person name="von Dohren H."/>
            <person name="Doonan J."/>
            <person name="Driessen A.J."/>
            <person name="Durek P."/>
            <person name="Espeso E."/>
            <person name="Fekete E."/>
            <person name="Flipphi M."/>
            <person name="Estrada C.G."/>
            <person name="Geysens S."/>
            <person name="Goldman G."/>
            <person name="de Groot P.W."/>
            <person name="Hansen K."/>
            <person name="Harris S.D."/>
            <person name="Heinekamp T."/>
            <person name="Helmstaedt K."/>
            <person name="Henrissat B."/>
            <person name="Hofmann G."/>
            <person name="Homan T."/>
            <person name="Horio T."/>
            <person name="Horiuchi H."/>
            <person name="James S."/>
            <person name="Jones M."/>
            <person name="Karaffa L."/>
            <person name="Karanyi Z."/>
            <person name="Kato M."/>
            <person name="Keller N."/>
            <person name="Kelly D.E."/>
            <person name="Kiel J.A."/>
            <person name="Kim J.M."/>
            <person name="van der Klei I.J."/>
            <person name="Klis F.M."/>
            <person name="Kovalchuk A."/>
            <person name="Krasevec N."/>
            <person name="Kubicek C.P."/>
            <person name="Liu B."/>
            <person name="Maccabe A."/>
            <person name="Meyer V."/>
            <person name="Mirabito P."/>
            <person name="Miskei M."/>
            <person name="Mos M."/>
            <person name="Mullins J."/>
            <person name="Nelson D.R."/>
            <person name="Nielsen J."/>
            <person name="Oakley B.R."/>
            <person name="Osmani S.A."/>
            <person name="Pakula T."/>
            <person name="Paszewski A."/>
            <person name="Paulsen I."/>
            <person name="Pilsyk S."/>
            <person name="Pocsi I."/>
            <person name="Punt P.J."/>
            <person name="Ram A.F."/>
            <person name="Ren Q."/>
            <person name="Robellet X."/>
            <person name="Robson G."/>
            <person name="Seiboth B."/>
            <person name="van Solingen P."/>
            <person name="Specht T."/>
            <person name="Sun J."/>
            <person name="Taheri-Talesh N."/>
            <person name="Takeshita N."/>
            <person name="Ussery D."/>
            <person name="vanKuyk P.A."/>
            <person name="Visser H."/>
            <person name="van de Vondervoort P.J."/>
            <person name="de Vries R.P."/>
            <person name="Walton J."/>
            <person name="Xiang X."/>
            <person name="Xiong Y."/>
            <person name="Zeng A.P."/>
            <person name="Brandt B.W."/>
            <person name="Cornell M.J."/>
            <person name="van den Hondel C.A."/>
            <person name="Visser J."/>
            <person name="Oliver S.G."/>
            <person name="Turner G."/>
        </authorList>
    </citation>
    <scope>GENOME REANNOTATION</scope>
    <source>
        <strain evidence="3">FGSC A4 / ATCC 38163 / CBS 112.46 / NRRL 194 / M139</strain>
    </source>
</reference>
<dbReference type="GeneID" id="2868325"/>
<sequence length="346" mass="37078">MTCTCKSTLPPVSTDLAKGLYHVPPASDNSNTISITQTTTTTTTSIRIVDSDTSSDYDSHSITSADTDTNSVSDYGCGCGFGGDEHNCEDDIEDTNTDSNKISLPARPLPPVPVHRQSPSTSRRSSEVKTKTRLACIEETIPEEEEEVYLAQQRQEGDAKQHRDTTNRRKSMIELFNLSTSLSTSSSSGAASTSSGPGLSLSFSNLSFRFPMPPICGSGNQQCQTEKLDSAGIENPQRENLEHKRPKSMSALSLSYSASSATGSTSASVSPSQLSSTEKSYEKCLDGVPENRAQVHSPATTTTKKQRRMGTILFPPFAFLSRSSVGSALDQDSKGSAVPNGKSLFF</sequence>
<keyword evidence="3" id="KW-1185">Reference proteome</keyword>
<proteinExistence type="predicted"/>
<dbReference type="HOGENOM" id="CLU_801746_0_0_1"/>
<reference evidence="3" key="1">
    <citation type="journal article" date="2005" name="Nature">
        <title>Sequencing of Aspergillus nidulans and comparative analysis with A. fumigatus and A. oryzae.</title>
        <authorList>
            <person name="Galagan J.E."/>
            <person name="Calvo S.E."/>
            <person name="Cuomo C."/>
            <person name="Ma L.J."/>
            <person name="Wortman J.R."/>
            <person name="Batzoglou S."/>
            <person name="Lee S.I."/>
            <person name="Basturkmen M."/>
            <person name="Spevak C.C."/>
            <person name="Clutterbuck J."/>
            <person name="Kapitonov V."/>
            <person name="Jurka J."/>
            <person name="Scazzocchio C."/>
            <person name="Farman M."/>
            <person name="Butler J."/>
            <person name="Purcell S."/>
            <person name="Harris S."/>
            <person name="Braus G.H."/>
            <person name="Draht O."/>
            <person name="Busch S."/>
            <person name="D'Enfert C."/>
            <person name="Bouchier C."/>
            <person name="Goldman G.H."/>
            <person name="Bell-Pedersen D."/>
            <person name="Griffiths-Jones S."/>
            <person name="Doonan J.H."/>
            <person name="Yu J."/>
            <person name="Vienken K."/>
            <person name="Pain A."/>
            <person name="Freitag M."/>
            <person name="Selker E.U."/>
            <person name="Archer D.B."/>
            <person name="Penalva M.A."/>
            <person name="Oakley B.R."/>
            <person name="Momany M."/>
            <person name="Tanaka T."/>
            <person name="Kumagai T."/>
            <person name="Asai K."/>
            <person name="Machida M."/>
            <person name="Nierman W.C."/>
            <person name="Denning D.W."/>
            <person name="Caddick M."/>
            <person name="Hynes M."/>
            <person name="Paoletti M."/>
            <person name="Fischer R."/>
            <person name="Miller B."/>
            <person name="Dyer P."/>
            <person name="Sachs M.S."/>
            <person name="Osmani S.A."/>
            <person name="Birren B.W."/>
        </authorList>
    </citation>
    <scope>NUCLEOTIDE SEQUENCE [LARGE SCALE GENOMIC DNA]</scope>
    <source>
        <strain evidence="3">FGSC A4 / ATCC 38163 / CBS 112.46 / NRRL 194 / M139</strain>
    </source>
</reference>
<evidence type="ECO:0000313" key="3">
    <source>
        <dbReference type="Proteomes" id="UP000000560"/>
    </source>
</evidence>
<gene>
    <name evidence="2" type="ORF">ANIA_08802</name>
</gene>
<name>C8V9N6_EMENI</name>
<dbReference type="Proteomes" id="UP000000560">
    <property type="component" value="Chromosome III"/>
</dbReference>
<dbReference type="VEuPathDB" id="FungiDB:AN8802"/>